<feature type="transmembrane region" description="Helical" evidence="1">
    <location>
        <begin position="39"/>
        <end position="62"/>
    </location>
</feature>
<gene>
    <name evidence="2" type="ORF">AB0D95_16500</name>
</gene>
<accession>A0ABV3ERJ4</accession>
<feature type="transmembrane region" description="Helical" evidence="1">
    <location>
        <begin position="124"/>
        <end position="147"/>
    </location>
</feature>
<feature type="transmembrane region" description="Helical" evidence="1">
    <location>
        <begin position="159"/>
        <end position="179"/>
    </location>
</feature>
<evidence type="ECO:0000313" key="3">
    <source>
        <dbReference type="Proteomes" id="UP001551584"/>
    </source>
</evidence>
<sequence length="210" mass="22901">MSTYHAEWEGLVEEHAIEAEEQAMEAGGPEAVMLRAEGILASLGFFSWLGFAVVLPVIFLIFDEDRLRMSDDYAAMTSAAIALILTLGFLEVALFGKHTSSGVDDSGKTSEELATRLRKRTIGLILWLGTSTALVAALLLVFLWAAIDGHGPARWLAWYVWECIAWGVSLLLFVVAAHTRGDVKRARRRYLAQQKQAPGGDEAPADVASP</sequence>
<dbReference type="Proteomes" id="UP001551584">
    <property type="component" value="Unassembled WGS sequence"/>
</dbReference>
<dbReference type="EMBL" id="JBEZNA010000034">
    <property type="protein sequence ID" value="MEU9578837.1"/>
    <property type="molecule type" value="Genomic_DNA"/>
</dbReference>
<evidence type="ECO:0008006" key="4">
    <source>
        <dbReference type="Google" id="ProtNLM"/>
    </source>
</evidence>
<evidence type="ECO:0000256" key="1">
    <source>
        <dbReference type="SAM" id="Phobius"/>
    </source>
</evidence>
<keyword evidence="1" id="KW-0472">Membrane</keyword>
<organism evidence="2 3">
    <name type="scientific">Streptomyces chilikensis</name>
    <dbReference type="NCBI Taxonomy" id="1194079"/>
    <lineage>
        <taxon>Bacteria</taxon>
        <taxon>Bacillati</taxon>
        <taxon>Actinomycetota</taxon>
        <taxon>Actinomycetes</taxon>
        <taxon>Kitasatosporales</taxon>
        <taxon>Streptomycetaceae</taxon>
        <taxon>Streptomyces</taxon>
    </lineage>
</organism>
<dbReference type="RefSeq" id="WP_359273267.1">
    <property type="nucleotide sequence ID" value="NZ_JBEZNA010000034.1"/>
</dbReference>
<keyword evidence="3" id="KW-1185">Reference proteome</keyword>
<protein>
    <recommendedName>
        <fullName evidence="4">Integral membrane protein</fullName>
    </recommendedName>
</protein>
<keyword evidence="1" id="KW-1133">Transmembrane helix</keyword>
<evidence type="ECO:0000313" key="2">
    <source>
        <dbReference type="EMBL" id="MEU9578837.1"/>
    </source>
</evidence>
<feature type="transmembrane region" description="Helical" evidence="1">
    <location>
        <begin position="74"/>
        <end position="95"/>
    </location>
</feature>
<reference evidence="2 3" key="1">
    <citation type="submission" date="2024-06" db="EMBL/GenBank/DDBJ databases">
        <title>The Natural Products Discovery Center: Release of the First 8490 Sequenced Strains for Exploring Actinobacteria Biosynthetic Diversity.</title>
        <authorList>
            <person name="Kalkreuter E."/>
            <person name="Kautsar S.A."/>
            <person name="Yang D."/>
            <person name="Bader C.D."/>
            <person name="Teijaro C.N."/>
            <person name="Fluegel L."/>
            <person name="Davis C.M."/>
            <person name="Simpson J.R."/>
            <person name="Lauterbach L."/>
            <person name="Steele A.D."/>
            <person name="Gui C."/>
            <person name="Meng S."/>
            <person name="Li G."/>
            <person name="Viehrig K."/>
            <person name="Ye F."/>
            <person name="Su P."/>
            <person name="Kiefer A.F."/>
            <person name="Nichols A."/>
            <person name="Cepeda A.J."/>
            <person name="Yan W."/>
            <person name="Fan B."/>
            <person name="Jiang Y."/>
            <person name="Adhikari A."/>
            <person name="Zheng C.-J."/>
            <person name="Schuster L."/>
            <person name="Cowan T.M."/>
            <person name="Smanski M.J."/>
            <person name="Chevrette M.G."/>
            <person name="De Carvalho L.P.S."/>
            <person name="Shen B."/>
        </authorList>
    </citation>
    <scope>NUCLEOTIDE SEQUENCE [LARGE SCALE GENOMIC DNA]</scope>
    <source>
        <strain evidence="2 3">NPDC048117</strain>
    </source>
</reference>
<proteinExistence type="predicted"/>
<name>A0ABV3ERJ4_9ACTN</name>
<comment type="caution">
    <text evidence="2">The sequence shown here is derived from an EMBL/GenBank/DDBJ whole genome shotgun (WGS) entry which is preliminary data.</text>
</comment>
<keyword evidence="1" id="KW-0812">Transmembrane</keyword>